<gene>
    <name evidence="5" type="ORF">K0U00_01580</name>
</gene>
<comment type="caution">
    <text evidence="5">The sequence shown here is derived from an EMBL/GenBank/DDBJ whole genome shotgun (WGS) entry which is preliminary data.</text>
</comment>
<dbReference type="EMBL" id="JAHZIK010000014">
    <property type="protein sequence ID" value="MBW7452732.1"/>
    <property type="molecule type" value="Genomic_DNA"/>
</dbReference>
<evidence type="ECO:0000256" key="1">
    <source>
        <dbReference type="ARBA" id="ARBA00024353"/>
    </source>
</evidence>
<keyword evidence="3" id="KW-0812">Transmembrane</keyword>
<reference evidence="5 6" key="1">
    <citation type="submission" date="2021-07" db="EMBL/GenBank/DDBJ databases">
        <title>Paenibacillus radiodurans sp. nov., isolated from the southeastern edge of Tengger Desert.</title>
        <authorList>
            <person name="Zhang G."/>
        </authorList>
    </citation>
    <scope>NUCLEOTIDE SEQUENCE [LARGE SCALE GENOMIC DNA]</scope>
    <source>
        <strain evidence="5 6">CCM 7311</strain>
    </source>
</reference>
<sequence length="161" mass="17816">MTDHPKAQLSAYLDDELNDEERQQVETHLATCESCQVLLEDLLSIQGDVVKTFQLIQEPADLEIRVLQSIGIEKMPAAAGKGWLYVPLVALLAFGAIWFATGPIFVKLIVGFIKFMMVMVYLASHFISSVPVLSGLTVVLSLIVLTASVYSLRRLFQTTTD</sequence>
<evidence type="ECO:0000256" key="2">
    <source>
        <dbReference type="ARBA" id="ARBA00024438"/>
    </source>
</evidence>
<comment type="similarity">
    <text evidence="1">Belongs to the zinc-associated anti-sigma factor (ZAS) superfamily. Anti-sigma-W factor family.</text>
</comment>
<accession>A0ABS7BVW4</accession>
<dbReference type="Proteomes" id="UP001519887">
    <property type="component" value="Unassembled WGS sequence"/>
</dbReference>
<organism evidence="5 6">
    <name type="scientific">Paenibacillus sepulcri</name>
    <dbReference type="NCBI Taxonomy" id="359917"/>
    <lineage>
        <taxon>Bacteria</taxon>
        <taxon>Bacillati</taxon>
        <taxon>Bacillota</taxon>
        <taxon>Bacilli</taxon>
        <taxon>Bacillales</taxon>
        <taxon>Paenibacillaceae</taxon>
        <taxon>Paenibacillus</taxon>
    </lineage>
</organism>
<feature type="transmembrane region" description="Helical" evidence="3">
    <location>
        <begin position="133"/>
        <end position="152"/>
    </location>
</feature>
<feature type="domain" description="Putative zinc-finger" evidence="4">
    <location>
        <begin position="7"/>
        <end position="36"/>
    </location>
</feature>
<name>A0ABS7BVW4_9BACL</name>
<evidence type="ECO:0000259" key="4">
    <source>
        <dbReference type="Pfam" id="PF13490"/>
    </source>
</evidence>
<evidence type="ECO:0000313" key="5">
    <source>
        <dbReference type="EMBL" id="MBW7452732.1"/>
    </source>
</evidence>
<evidence type="ECO:0000256" key="3">
    <source>
        <dbReference type="SAM" id="Phobius"/>
    </source>
</evidence>
<dbReference type="Gene3D" id="1.10.10.1320">
    <property type="entry name" value="Anti-sigma factor, zinc-finger domain"/>
    <property type="match status" value="1"/>
</dbReference>
<dbReference type="Pfam" id="PF13490">
    <property type="entry name" value="zf-HC2"/>
    <property type="match status" value="1"/>
</dbReference>
<proteinExistence type="inferred from homology"/>
<feature type="transmembrane region" description="Helical" evidence="3">
    <location>
        <begin position="83"/>
        <end position="101"/>
    </location>
</feature>
<keyword evidence="3" id="KW-0472">Membrane</keyword>
<dbReference type="InterPro" id="IPR027383">
    <property type="entry name" value="Znf_put"/>
</dbReference>
<dbReference type="InterPro" id="IPR041916">
    <property type="entry name" value="Anti_sigma_zinc_sf"/>
</dbReference>
<dbReference type="RefSeq" id="WP_210046731.1">
    <property type="nucleotide sequence ID" value="NZ_JBHLVU010000016.1"/>
</dbReference>
<evidence type="ECO:0000313" key="6">
    <source>
        <dbReference type="Proteomes" id="UP001519887"/>
    </source>
</evidence>
<keyword evidence="3" id="KW-1133">Transmembrane helix</keyword>
<protein>
    <recommendedName>
        <fullName evidence="2">Anti-sigma-W factor RsiW</fullName>
    </recommendedName>
</protein>
<keyword evidence="6" id="KW-1185">Reference proteome</keyword>